<dbReference type="GeneID" id="87833074"/>
<name>A0AAN6U1S6_9PEZI</name>
<reference evidence="3" key="2">
    <citation type="submission" date="2023-05" db="EMBL/GenBank/DDBJ databases">
        <authorList>
            <consortium name="Lawrence Berkeley National Laboratory"/>
            <person name="Steindorff A."/>
            <person name="Hensen N."/>
            <person name="Bonometti L."/>
            <person name="Westerberg I."/>
            <person name="Brannstrom I.O."/>
            <person name="Guillou S."/>
            <person name="Cros-Aarteil S."/>
            <person name="Calhoun S."/>
            <person name="Haridas S."/>
            <person name="Kuo A."/>
            <person name="Mondo S."/>
            <person name="Pangilinan J."/>
            <person name="Riley R."/>
            <person name="Labutti K."/>
            <person name="Andreopoulos B."/>
            <person name="Lipzen A."/>
            <person name="Chen C."/>
            <person name="Yanf M."/>
            <person name="Daum C."/>
            <person name="Ng V."/>
            <person name="Clum A."/>
            <person name="Ohm R."/>
            <person name="Martin F."/>
            <person name="Silar P."/>
            <person name="Natvig D."/>
            <person name="Lalanne C."/>
            <person name="Gautier V."/>
            <person name="Ament-Velasquez S.L."/>
            <person name="Kruys A."/>
            <person name="Hutchinson M.I."/>
            <person name="Powell A.J."/>
            <person name="Barry K."/>
            <person name="Miller A.N."/>
            <person name="Grigoriev I.V."/>
            <person name="Debuchy R."/>
            <person name="Gladieux P."/>
            <person name="Thoren M.H."/>
            <person name="Johannesson H."/>
        </authorList>
    </citation>
    <scope>NUCLEOTIDE SEQUENCE</scope>
    <source>
        <strain evidence="3">CBS 731.68</strain>
    </source>
</reference>
<reference evidence="3" key="1">
    <citation type="journal article" date="2023" name="Mol. Phylogenet. Evol.">
        <title>Genome-scale phylogeny and comparative genomics of the fungal order Sordariales.</title>
        <authorList>
            <person name="Hensen N."/>
            <person name="Bonometti L."/>
            <person name="Westerberg I."/>
            <person name="Brannstrom I.O."/>
            <person name="Guillou S."/>
            <person name="Cros-Aarteil S."/>
            <person name="Calhoun S."/>
            <person name="Haridas S."/>
            <person name="Kuo A."/>
            <person name="Mondo S."/>
            <person name="Pangilinan J."/>
            <person name="Riley R."/>
            <person name="LaButti K."/>
            <person name="Andreopoulos B."/>
            <person name="Lipzen A."/>
            <person name="Chen C."/>
            <person name="Yan M."/>
            <person name="Daum C."/>
            <person name="Ng V."/>
            <person name="Clum A."/>
            <person name="Steindorff A."/>
            <person name="Ohm R.A."/>
            <person name="Martin F."/>
            <person name="Silar P."/>
            <person name="Natvig D.O."/>
            <person name="Lalanne C."/>
            <person name="Gautier V."/>
            <person name="Ament-Velasquez S.L."/>
            <person name="Kruys A."/>
            <person name="Hutchinson M.I."/>
            <person name="Powell A.J."/>
            <person name="Barry K."/>
            <person name="Miller A.N."/>
            <person name="Grigoriev I.V."/>
            <person name="Debuchy R."/>
            <person name="Gladieux P."/>
            <person name="Hiltunen Thoren M."/>
            <person name="Johannesson H."/>
        </authorList>
    </citation>
    <scope>NUCLEOTIDE SEQUENCE</scope>
    <source>
        <strain evidence="3">CBS 731.68</strain>
    </source>
</reference>
<accession>A0AAN6U1S6</accession>
<dbReference type="InterPro" id="IPR057218">
    <property type="entry name" value="DUF7896"/>
</dbReference>
<sequence length="755" mass="81171">MSQQIEVKQLRALLERSEREKRELMEKLSRAQSHSSSRVWSLDASHNSYRTSASLHPPLLDNNAPAGTTRTPGVRTELRPPPNHLQQDQSRPMKRSKTTHAAGSSNAAPMMRSRSSSSRVGLNPTQFVTQGHNCIPTPAVHSSCSTAGAGGIGGPQQSQPNNATNTVTPDGTPLVSPLQYRDFGREMGVDEFLLMHEDDLFPTTSPITIPPSNLLSPRSAEPYSTSSFPSLCGSLTSGSTLDTAPMSRRNSSINDGASISGQFSEMVRIQSQQSTQGFRHSPDAAHTPFLGKRHSEGLTVHYAYPSSAPTYSALSQHHHSMEPSLSQSSMLSTSSAGVSPHDLSSPFLAQHLAMERSVSKDSVKSSSSLKLRAKEALARQNYAAKSRHLQPKPAAGTAAKQNNSAKDNGKAVIIKTKYERPKHPKVMCNQCNDHPEGFRGEHELRRHTEAKHKSMVKKWICRDPDLYGIAHAETAVKPLRDCKQCSQNKQYGAYYNAAAHLRRTHFKVKPRKGGVAAACSSRNRNGGGGPQAKVEIEENRERRGGKGGGDWPSMSELKLWMVEVTVPMDQPGALVPDGVESVGGVDPEDFEAEVLDPKYSSQGAGMPPLTMVPDGFDLAAAFAGVGGGFSQTIDHLTGSSSFQGELNSQLAEVYPLSDGSAFSAASTALQGLPISSAGFGDRTFDLGSQQSMALPPLMGFDGHHGYTSPVSSTATITQAAAGVYMDQIPPHAVMQAQRDELADLPFELTFTTTGQ</sequence>
<evidence type="ECO:0000313" key="4">
    <source>
        <dbReference type="Proteomes" id="UP001302602"/>
    </source>
</evidence>
<protein>
    <recommendedName>
        <fullName evidence="2">DUF7896 domain-containing protein</fullName>
    </recommendedName>
</protein>
<feature type="domain" description="DUF7896" evidence="2">
    <location>
        <begin position="455"/>
        <end position="564"/>
    </location>
</feature>
<dbReference type="AlphaFoldDB" id="A0AAN6U1S6"/>
<keyword evidence="4" id="KW-1185">Reference proteome</keyword>
<dbReference type="Proteomes" id="UP001302602">
    <property type="component" value="Unassembled WGS sequence"/>
</dbReference>
<gene>
    <name evidence="3" type="ORF">N657DRAFT_680633</name>
</gene>
<dbReference type="EMBL" id="MU853227">
    <property type="protein sequence ID" value="KAK4124699.1"/>
    <property type="molecule type" value="Genomic_DNA"/>
</dbReference>
<organism evidence="3 4">
    <name type="scientific">Parathielavia appendiculata</name>
    <dbReference type="NCBI Taxonomy" id="2587402"/>
    <lineage>
        <taxon>Eukaryota</taxon>
        <taxon>Fungi</taxon>
        <taxon>Dikarya</taxon>
        <taxon>Ascomycota</taxon>
        <taxon>Pezizomycotina</taxon>
        <taxon>Sordariomycetes</taxon>
        <taxon>Sordariomycetidae</taxon>
        <taxon>Sordariales</taxon>
        <taxon>Chaetomiaceae</taxon>
        <taxon>Parathielavia</taxon>
    </lineage>
</organism>
<dbReference type="RefSeq" id="XP_062648470.1">
    <property type="nucleotide sequence ID" value="XM_062796306.1"/>
</dbReference>
<evidence type="ECO:0000259" key="2">
    <source>
        <dbReference type="Pfam" id="PF25438"/>
    </source>
</evidence>
<feature type="region of interest" description="Disordered" evidence="1">
    <location>
        <begin position="18"/>
        <end position="122"/>
    </location>
</feature>
<feature type="compositionally biased region" description="Polar residues" evidence="1">
    <location>
        <begin position="31"/>
        <end position="54"/>
    </location>
</feature>
<dbReference type="PANTHER" id="PTHR42031:SF1">
    <property type="entry name" value="KEY LIME PATHOGENICITY PROTEIN"/>
    <property type="match status" value="1"/>
</dbReference>
<dbReference type="PANTHER" id="PTHR42031">
    <property type="entry name" value="KEY LIME PATHOGENICITY PROTEIN"/>
    <property type="match status" value="1"/>
</dbReference>
<feature type="compositionally biased region" description="Basic and acidic residues" evidence="1">
    <location>
        <begin position="18"/>
        <end position="29"/>
    </location>
</feature>
<feature type="compositionally biased region" description="Low complexity" evidence="1">
    <location>
        <begin position="322"/>
        <end position="335"/>
    </location>
</feature>
<comment type="caution">
    <text evidence="3">The sequence shown here is derived from an EMBL/GenBank/DDBJ whole genome shotgun (WGS) entry which is preliminary data.</text>
</comment>
<dbReference type="Pfam" id="PF25438">
    <property type="entry name" value="DUF7896"/>
    <property type="match status" value="1"/>
</dbReference>
<feature type="compositionally biased region" description="Polar residues" evidence="1">
    <location>
        <begin position="155"/>
        <end position="169"/>
    </location>
</feature>
<evidence type="ECO:0000313" key="3">
    <source>
        <dbReference type="EMBL" id="KAK4124699.1"/>
    </source>
</evidence>
<proteinExistence type="predicted"/>
<evidence type="ECO:0000256" key="1">
    <source>
        <dbReference type="SAM" id="MobiDB-lite"/>
    </source>
</evidence>
<feature type="region of interest" description="Disordered" evidence="1">
    <location>
        <begin position="314"/>
        <end position="339"/>
    </location>
</feature>
<feature type="region of interest" description="Disordered" evidence="1">
    <location>
        <begin position="384"/>
        <end position="408"/>
    </location>
</feature>
<feature type="region of interest" description="Disordered" evidence="1">
    <location>
        <begin position="146"/>
        <end position="175"/>
    </location>
</feature>